<organism evidence="3 4">
    <name type="scientific">Roridomyces roridus</name>
    <dbReference type="NCBI Taxonomy" id="1738132"/>
    <lineage>
        <taxon>Eukaryota</taxon>
        <taxon>Fungi</taxon>
        <taxon>Dikarya</taxon>
        <taxon>Basidiomycota</taxon>
        <taxon>Agaricomycotina</taxon>
        <taxon>Agaricomycetes</taxon>
        <taxon>Agaricomycetidae</taxon>
        <taxon>Agaricales</taxon>
        <taxon>Marasmiineae</taxon>
        <taxon>Mycenaceae</taxon>
        <taxon>Roridomyces</taxon>
    </lineage>
</organism>
<keyword evidence="1" id="KW-0472">Membrane</keyword>
<feature type="transmembrane region" description="Helical" evidence="1">
    <location>
        <begin position="97"/>
        <end position="115"/>
    </location>
</feature>
<comment type="caution">
    <text evidence="3">The sequence shown here is derived from an EMBL/GenBank/DDBJ whole genome shotgun (WGS) entry which is preliminary data.</text>
</comment>
<evidence type="ECO:0000313" key="4">
    <source>
        <dbReference type="Proteomes" id="UP001221142"/>
    </source>
</evidence>
<dbReference type="Gene3D" id="3.10.120.10">
    <property type="entry name" value="Cytochrome b5-like heme/steroid binding domain"/>
    <property type="match status" value="1"/>
</dbReference>
<feature type="domain" description="Cytochrome b5 heme-binding" evidence="2">
    <location>
        <begin position="1"/>
        <end position="88"/>
    </location>
</feature>
<evidence type="ECO:0000256" key="1">
    <source>
        <dbReference type="SAM" id="Phobius"/>
    </source>
</evidence>
<protein>
    <submittedName>
        <fullName evidence="3">Cytochrome b5</fullName>
    </submittedName>
</protein>
<sequence length="120" mass="13670">MSFNPHPGAQVPGSSPWRSCAKDRLYVLIHQGVYDVTEFLDEHRHPRRGWCVSIFSRESCPFTEAFEHHGHSEEARAFLPGMFVGGFERGQQTSNVIYYYAPLGLLGAWLAYRYFTTGAL</sequence>
<accession>A0AAD7C5T0</accession>
<gene>
    <name evidence="3" type="ORF">FB45DRAFT_1024128</name>
</gene>
<dbReference type="InterPro" id="IPR001199">
    <property type="entry name" value="Cyt_B5-like_heme/steroid-bd"/>
</dbReference>
<dbReference type="Pfam" id="PF00173">
    <property type="entry name" value="Cyt-b5"/>
    <property type="match status" value="1"/>
</dbReference>
<dbReference type="Proteomes" id="UP001221142">
    <property type="component" value="Unassembled WGS sequence"/>
</dbReference>
<name>A0AAD7C5T0_9AGAR</name>
<proteinExistence type="predicted"/>
<dbReference type="InterPro" id="IPR036400">
    <property type="entry name" value="Cyt_B5-like_heme/steroid_sf"/>
</dbReference>
<keyword evidence="4" id="KW-1185">Reference proteome</keyword>
<evidence type="ECO:0000259" key="2">
    <source>
        <dbReference type="PROSITE" id="PS50255"/>
    </source>
</evidence>
<dbReference type="AlphaFoldDB" id="A0AAD7C5T0"/>
<evidence type="ECO:0000313" key="3">
    <source>
        <dbReference type="EMBL" id="KAJ7639403.1"/>
    </source>
</evidence>
<dbReference type="SUPFAM" id="SSF55856">
    <property type="entry name" value="Cytochrome b5-like heme/steroid binding domain"/>
    <property type="match status" value="1"/>
</dbReference>
<dbReference type="PROSITE" id="PS50255">
    <property type="entry name" value="CYTOCHROME_B5_2"/>
    <property type="match status" value="1"/>
</dbReference>
<dbReference type="EMBL" id="JARKIF010000005">
    <property type="protein sequence ID" value="KAJ7639403.1"/>
    <property type="molecule type" value="Genomic_DNA"/>
</dbReference>
<keyword evidence="1" id="KW-0812">Transmembrane</keyword>
<reference evidence="3" key="1">
    <citation type="submission" date="2023-03" db="EMBL/GenBank/DDBJ databases">
        <title>Massive genome expansion in bonnet fungi (Mycena s.s.) driven by repeated elements and novel gene families across ecological guilds.</title>
        <authorList>
            <consortium name="Lawrence Berkeley National Laboratory"/>
            <person name="Harder C.B."/>
            <person name="Miyauchi S."/>
            <person name="Viragh M."/>
            <person name="Kuo A."/>
            <person name="Thoen E."/>
            <person name="Andreopoulos B."/>
            <person name="Lu D."/>
            <person name="Skrede I."/>
            <person name="Drula E."/>
            <person name="Henrissat B."/>
            <person name="Morin E."/>
            <person name="Kohler A."/>
            <person name="Barry K."/>
            <person name="LaButti K."/>
            <person name="Morin E."/>
            <person name="Salamov A."/>
            <person name="Lipzen A."/>
            <person name="Mereny Z."/>
            <person name="Hegedus B."/>
            <person name="Baldrian P."/>
            <person name="Stursova M."/>
            <person name="Weitz H."/>
            <person name="Taylor A."/>
            <person name="Grigoriev I.V."/>
            <person name="Nagy L.G."/>
            <person name="Martin F."/>
            <person name="Kauserud H."/>
        </authorList>
    </citation>
    <scope>NUCLEOTIDE SEQUENCE</scope>
    <source>
        <strain evidence="3">9284</strain>
    </source>
</reference>
<keyword evidence="1" id="KW-1133">Transmembrane helix</keyword>